<gene>
    <name evidence="2" type="ORF">AMAG_06941</name>
</gene>
<feature type="compositionally biased region" description="Basic and acidic residues" evidence="1">
    <location>
        <begin position="18"/>
        <end position="38"/>
    </location>
</feature>
<feature type="compositionally biased region" description="Pro residues" evidence="1">
    <location>
        <begin position="7"/>
        <end position="17"/>
    </location>
</feature>
<feature type="region of interest" description="Disordered" evidence="1">
    <location>
        <begin position="265"/>
        <end position="347"/>
    </location>
</feature>
<reference evidence="2 3" key="1">
    <citation type="submission" date="2009-11" db="EMBL/GenBank/DDBJ databases">
        <title>Annotation of Allomyces macrogynus ATCC 38327.</title>
        <authorList>
            <consortium name="The Broad Institute Genome Sequencing Platform"/>
            <person name="Russ C."/>
            <person name="Cuomo C."/>
            <person name="Burger G."/>
            <person name="Gray M.W."/>
            <person name="Holland P.W.H."/>
            <person name="King N."/>
            <person name="Lang F.B.F."/>
            <person name="Roger A.J."/>
            <person name="Ruiz-Trillo I."/>
            <person name="Young S.K."/>
            <person name="Zeng Q."/>
            <person name="Gargeya S."/>
            <person name="Fitzgerald M."/>
            <person name="Haas B."/>
            <person name="Abouelleil A."/>
            <person name="Alvarado L."/>
            <person name="Arachchi H.M."/>
            <person name="Berlin A."/>
            <person name="Chapman S.B."/>
            <person name="Gearin G."/>
            <person name="Goldberg J."/>
            <person name="Griggs A."/>
            <person name="Gujja S."/>
            <person name="Hansen M."/>
            <person name="Heiman D."/>
            <person name="Howarth C."/>
            <person name="Larimer J."/>
            <person name="Lui A."/>
            <person name="MacDonald P.J.P."/>
            <person name="McCowen C."/>
            <person name="Montmayeur A."/>
            <person name="Murphy C."/>
            <person name="Neiman D."/>
            <person name="Pearson M."/>
            <person name="Priest M."/>
            <person name="Roberts A."/>
            <person name="Saif S."/>
            <person name="Shea T."/>
            <person name="Sisk P."/>
            <person name="Stolte C."/>
            <person name="Sykes S."/>
            <person name="Wortman J."/>
            <person name="Nusbaum C."/>
            <person name="Birren B."/>
        </authorList>
    </citation>
    <scope>NUCLEOTIDE SEQUENCE [LARGE SCALE GENOMIC DNA]</scope>
    <source>
        <strain evidence="2 3">ATCC 38327</strain>
    </source>
</reference>
<feature type="compositionally biased region" description="Low complexity" evidence="1">
    <location>
        <begin position="286"/>
        <end position="298"/>
    </location>
</feature>
<dbReference type="AlphaFoldDB" id="A0A0L0SFB3"/>
<organism evidence="2 3">
    <name type="scientific">Allomyces macrogynus (strain ATCC 38327)</name>
    <name type="common">Allomyces javanicus var. macrogynus</name>
    <dbReference type="NCBI Taxonomy" id="578462"/>
    <lineage>
        <taxon>Eukaryota</taxon>
        <taxon>Fungi</taxon>
        <taxon>Fungi incertae sedis</taxon>
        <taxon>Blastocladiomycota</taxon>
        <taxon>Blastocladiomycetes</taxon>
        <taxon>Blastocladiales</taxon>
        <taxon>Blastocladiaceae</taxon>
        <taxon>Allomyces</taxon>
    </lineage>
</organism>
<evidence type="ECO:0000313" key="3">
    <source>
        <dbReference type="Proteomes" id="UP000054350"/>
    </source>
</evidence>
<evidence type="ECO:0000313" key="2">
    <source>
        <dbReference type="EMBL" id="KNE61191.1"/>
    </source>
</evidence>
<keyword evidence="3" id="KW-1185">Reference proteome</keyword>
<name>A0A0L0SFB3_ALLM3</name>
<proteinExistence type="predicted"/>
<protein>
    <submittedName>
        <fullName evidence="2">Uncharacterized protein</fullName>
    </submittedName>
</protein>
<feature type="compositionally biased region" description="Pro residues" evidence="1">
    <location>
        <begin position="272"/>
        <end position="285"/>
    </location>
</feature>
<reference evidence="3" key="2">
    <citation type="submission" date="2009-11" db="EMBL/GenBank/DDBJ databases">
        <title>The Genome Sequence of Allomyces macrogynus strain ATCC 38327.</title>
        <authorList>
            <consortium name="The Broad Institute Genome Sequencing Platform"/>
            <person name="Russ C."/>
            <person name="Cuomo C."/>
            <person name="Shea T."/>
            <person name="Young S.K."/>
            <person name="Zeng Q."/>
            <person name="Koehrsen M."/>
            <person name="Haas B."/>
            <person name="Borodovsky M."/>
            <person name="Guigo R."/>
            <person name="Alvarado L."/>
            <person name="Berlin A."/>
            <person name="Borenstein D."/>
            <person name="Chen Z."/>
            <person name="Engels R."/>
            <person name="Freedman E."/>
            <person name="Gellesch M."/>
            <person name="Goldberg J."/>
            <person name="Griggs A."/>
            <person name="Gujja S."/>
            <person name="Heiman D."/>
            <person name="Hepburn T."/>
            <person name="Howarth C."/>
            <person name="Jen D."/>
            <person name="Larson L."/>
            <person name="Lewis B."/>
            <person name="Mehta T."/>
            <person name="Park D."/>
            <person name="Pearson M."/>
            <person name="Roberts A."/>
            <person name="Saif S."/>
            <person name="Shenoy N."/>
            <person name="Sisk P."/>
            <person name="Stolte C."/>
            <person name="Sykes S."/>
            <person name="Walk T."/>
            <person name="White J."/>
            <person name="Yandava C."/>
            <person name="Burger G."/>
            <person name="Gray M.W."/>
            <person name="Holland P.W.H."/>
            <person name="King N."/>
            <person name="Lang F.B.F."/>
            <person name="Roger A.J."/>
            <person name="Ruiz-Trillo I."/>
            <person name="Lander E."/>
            <person name="Nusbaum C."/>
        </authorList>
    </citation>
    <scope>NUCLEOTIDE SEQUENCE [LARGE SCALE GENOMIC DNA]</scope>
    <source>
        <strain evidence="3">ATCC 38327</strain>
    </source>
</reference>
<accession>A0A0L0SFB3</accession>
<sequence length="347" mass="37520">MYRNLADPPPPPPPPVPDQHDHDDAHAVPEYDPNRDPDSAEAVERLLHAQDVHVARIKNILAERGIHPVLESPDVYIAQTYDEAELLAQLFDHDEFVGLDTKLMPTHYLGVTAPACLGKLVIKYAAAFQRERFPGLVNPPAPVLPVRQLVAILANRYAYWRVVYKESIRRRRLLMAISALAHDGRVLSLVATDHEQAPIVDPKAVEFKSLMGMCVRVNVDADEPAVWEGLAENLARKPRPSKPAAESSAMEPTLALTGDATDASTDAFASAPAPPSTDAPLPPSPVSSVTTAPTSASPMVTLDLADAAMQSPTPSPMDVSGADEDVRLRPIYGPSRRGAASMRGTTR</sequence>
<dbReference type="OrthoDB" id="1920326at2759"/>
<dbReference type="VEuPathDB" id="FungiDB:AMAG_06941"/>
<dbReference type="Proteomes" id="UP000054350">
    <property type="component" value="Unassembled WGS sequence"/>
</dbReference>
<feature type="region of interest" description="Disordered" evidence="1">
    <location>
        <begin position="1"/>
        <end position="38"/>
    </location>
</feature>
<dbReference type="EMBL" id="GG745337">
    <property type="protein sequence ID" value="KNE61191.1"/>
    <property type="molecule type" value="Genomic_DNA"/>
</dbReference>
<evidence type="ECO:0000256" key="1">
    <source>
        <dbReference type="SAM" id="MobiDB-lite"/>
    </source>
</evidence>